<comment type="caution">
    <text evidence="1">The sequence shown here is derived from an EMBL/GenBank/DDBJ whole genome shotgun (WGS) entry which is preliminary data.</text>
</comment>
<accession>A0A848E9J1</accession>
<evidence type="ECO:0000313" key="1">
    <source>
        <dbReference type="EMBL" id="NMJ39968.1"/>
    </source>
</evidence>
<evidence type="ECO:0000313" key="2">
    <source>
        <dbReference type="Proteomes" id="UP000548582"/>
    </source>
</evidence>
<dbReference type="AlphaFoldDB" id="A0A848E9J1"/>
<dbReference type="Proteomes" id="UP000548582">
    <property type="component" value="Unassembled WGS sequence"/>
</dbReference>
<name>A0A848E9J1_9PROT</name>
<organism evidence="1 2">
    <name type="scientific">Neoroseomonas marina</name>
    <dbReference type="NCBI Taxonomy" id="1232220"/>
    <lineage>
        <taxon>Bacteria</taxon>
        <taxon>Pseudomonadati</taxon>
        <taxon>Pseudomonadota</taxon>
        <taxon>Alphaproteobacteria</taxon>
        <taxon>Acetobacterales</taxon>
        <taxon>Acetobacteraceae</taxon>
        <taxon>Neoroseomonas</taxon>
    </lineage>
</organism>
<sequence>MTGERDFDFLHRDWRVRHRKLQTRLARAADWVAFDGTSSTRPILGGLGNVEDNWLDDPAGAYRATAVRAFEAGTGLWRIWWLDLRHPGVLGPPVVGRFDGARGAFLADDIWDRTPIKVRFVWLTDGQAGPRWEQAFSQDGGATWEVNWIMQFS</sequence>
<proteinExistence type="predicted"/>
<gene>
    <name evidence="1" type="ORF">GWK16_01855</name>
</gene>
<protein>
    <submittedName>
        <fullName evidence="1">DUF1579 domain-containing protein</fullName>
    </submittedName>
</protein>
<reference evidence="1 2" key="1">
    <citation type="submission" date="2020-03" db="EMBL/GenBank/DDBJ databases">
        <authorList>
            <person name="Sun Q."/>
        </authorList>
    </citation>
    <scope>NUCLEOTIDE SEQUENCE [LARGE SCALE GENOMIC DNA]</scope>
    <source>
        <strain evidence="1 2">JC162</strain>
    </source>
</reference>
<dbReference type="RefSeq" id="WP_170052267.1">
    <property type="nucleotide sequence ID" value="NZ_JABBKX010000001.1"/>
</dbReference>
<keyword evidence="2" id="KW-1185">Reference proteome</keyword>
<dbReference type="EMBL" id="JABBKX010000001">
    <property type="protein sequence ID" value="NMJ39968.1"/>
    <property type="molecule type" value="Genomic_DNA"/>
</dbReference>